<proteinExistence type="evidence at transcript level"/>
<evidence type="ECO:0000256" key="2">
    <source>
        <dbReference type="ARBA" id="ARBA00023054"/>
    </source>
</evidence>
<dbReference type="GeneID" id="107439873"/>
<feature type="coiled-coil region" evidence="6">
    <location>
        <begin position="37"/>
        <end position="64"/>
    </location>
</feature>
<dbReference type="GO" id="GO:0051664">
    <property type="term" value="P:nuclear pore localization"/>
    <property type="evidence" value="ECO:0007669"/>
    <property type="project" value="TreeGrafter"/>
</dbReference>
<dbReference type="Pfam" id="PF00038">
    <property type="entry name" value="Filament"/>
    <property type="match status" value="1"/>
</dbReference>
<dbReference type="InterPro" id="IPR036415">
    <property type="entry name" value="Lamin_tail_dom_sf"/>
</dbReference>
<feature type="domain" description="LTD" evidence="8">
    <location>
        <begin position="439"/>
        <end position="555"/>
    </location>
</feature>
<accession>A0A2L2Y4E0</accession>
<dbReference type="Gene3D" id="1.20.5.500">
    <property type="entry name" value="Single helix bin"/>
    <property type="match status" value="1"/>
</dbReference>
<evidence type="ECO:0000259" key="8">
    <source>
        <dbReference type="PROSITE" id="PS51841"/>
    </source>
</evidence>
<feature type="compositionally biased region" description="Polar residues" evidence="7">
    <location>
        <begin position="8"/>
        <end position="30"/>
    </location>
</feature>
<feature type="region of interest" description="Disordered" evidence="7">
    <location>
        <begin position="1"/>
        <end position="36"/>
    </location>
</feature>
<dbReference type="GO" id="GO:0090435">
    <property type="term" value="P:protein localization to nuclear envelope"/>
    <property type="evidence" value="ECO:0007669"/>
    <property type="project" value="TreeGrafter"/>
</dbReference>
<evidence type="ECO:0000256" key="4">
    <source>
        <dbReference type="ARBA" id="ARBA00024186"/>
    </source>
</evidence>
<reference evidence="10" key="1">
    <citation type="journal article" date="2016" name="Mol. Ecol. Resour.">
        <title>Evaluation of the impact of RNA preservation methods of spiders for de novo transcriptome assembly.</title>
        <authorList>
            <person name="Kono N."/>
            <person name="Nakamura H."/>
            <person name="Ito Y."/>
            <person name="Tomita M."/>
            <person name="Arakawa K."/>
        </authorList>
    </citation>
    <scope>NUCLEOTIDE SEQUENCE</scope>
    <source>
        <tissue evidence="10">Whole body</tissue>
    </source>
</reference>
<dbReference type="Gene3D" id="1.20.5.170">
    <property type="match status" value="1"/>
</dbReference>
<comment type="similarity">
    <text evidence="5">Belongs to the intermediate filament family.</text>
</comment>
<evidence type="ECO:0000256" key="3">
    <source>
        <dbReference type="ARBA" id="ARBA00023242"/>
    </source>
</evidence>
<feature type="region of interest" description="Disordered" evidence="7">
    <location>
        <begin position="423"/>
        <end position="443"/>
    </location>
</feature>
<dbReference type="FunFam" id="1.20.5.170:FF:000058">
    <property type="entry name" value="Intermediate filament protein B"/>
    <property type="match status" value="1"/>
</dbReference>
<dbReference type="AlphaFoldDB" id="A0A2L2Y4E0"/>
<dbReference type="GO" id="GO:0030833">
    <property type="term" value="P:regulation of actin filament polymerization"/>
    <property type="evidence" value="ECO:0007669"/>
    <property type="project" value="UniProtKB-ARBA"/>
</dbReference>
<dbReference type="EMBL" id="IAAA01009562">
    <property type="protein sequence ID" value="LAA03023.1"/>
    <property type="molecule type" value="mRNA"/>
</dbReference>
<dbReference type="EMBL" id="IAAA01009561">
    <property type="protein sequence ID" value="LAA03020.1"/>
    <property type="molecule type" value="mRNA"/>
</dbReference>
<dbReference type="PANTHER" id="PTHR45721">
    <property type="entry name" value="LAMIN DM0-RELATED"/>
    <property type="match status" value="1"/>
</dbReference>
<evidence type="ECO:0000256" key="6">
    <source>
        <dbReference type="SAM" id="Coils"/>
    </source>
</evidence>
<dbReference type="InterPro" id="IPR001322">
    <property type="entry name" value="Lamin_tail_dom"/>
</dbReference>
<dbReference type="PROSITE" id="PS00226">
    <property type="entry name" value="IF_ROD_1"/>
    <property type="match status" value="1"/>
</dbReference>
<dbReference type="GO" id="GO:0006998">
    <property type="term" value="P:nuclear envelope organization"/>
    <property type="evidence" value="ECO:0007669"/>
    <property type="project" value="TreeGrafter"/>
</dbReference>
<dbReference type="PANTHER" id="PTHR45721:SF11">
    <property type="entry name" value="LAMIN DM0-RELATED"/>
    <property type="match status" value="1"/>
</dbReference>
<keyword evidence="1 5" id="KW-0403">Intermediate filament</keyword>
<name>A0A2L2Y4E0_PARTP</name>
<dbReference type="SUPFAM" id="SSF90257">
    <property type="entry name" value="Myosin rod fragments"/>
    <property type="match status" value="1"/>
</dbReference>
<feature type="coiled-coil region" evidence="6">
    <location>
        <begin position="308"/>
        <end position="367"/>
    </location>
</feature>
<sequence>MSSKTRKSTASTPVQSAGASTSQSKKNTPLSPARVSRMEEKLQLQNLNDRLATYIDKVRFLENENSRLGGQVTTIQEKYEREIKTTKEQYFSEIGGLRTALDATSKEKAQALIELNNIRANIGELQKKLTKKERDFASAEKTINSLDHQNQDLQNKVNHLQSDHKKLEENFKECDQERRSLAAMLAEIKDQYDSSLLKIADLENKLQSMKEEISFKETVYEKELSDSRMLKTVEISGIDASIRQDYDQKLADSLRELREQYESQMFANKDELEAMYQKQMADLSRNCEAKIKSAHGKEEESRTIKTRVEFLSSKVSELETLNEGLKNRVKDLELLIEQEREWNAMKLNEKDEENRKLREECQIQLNEYQDLLGIKVALDMEIAAYRKLLEGEEARLNISHEESSILGESVSRSTPVRRTPLRTAKRKRAHFESEETSASDVQVTASAKSDIEISDHDLEGKYIKIHNKGNTEVPLGGWQLVRKAGDQEIIHKFTRTTLIKPDTYITVWSSDANAAHSPPTDYVMKGQKWFVADTMSSVLLNNNKEEMAVRETTKRISRSYEQRVLESGAYPPEEIYHQQGDFGRERCAIM</sequence>
<dbReference type="GO" id="GO:0005200">
    <property type="term" value="F:structural constituent of cytoskeleton"/>
    <property type="evidence" value="ECO:0007669"/>
    <property type="project" value="TreeGrafter"/>
</dbReference>
<dbReference type="OMA" id="IGQWAIK"/>
<dbReference type="OrthoDB" id="102442at2759"/>
<feature type="coiled-coil region" evidence="6">
    <location>
        <begin position="101"/>
        <end position="219"/>
    </location>
</feature>
<dbReference type="SUPFAM" id="SSF64593">
    <property type="entry name" value="Intermediate filament protein, coiled coil region"/>
    <property type="match status" value="2"/>
</dbReference>
<dbReference type="Gene3D" id="1.20.5.1160">
    <property type="entry name" value="Vasodilator-stimulated phosphoprotein"/>
    <property type="match status" value="1"/>
</dbReference>
<dbReference type="PROSITE" id="PS51842">
    <property type="entry name" value="IF_ROD_2"/>
    <property type="match status" value="1"/>
</dbReference>
<evidence type="ECO:0000313" key="10">
    <source>
        <dbReference type="EMBL" id="LAA03023.1"/>
    </source>
</evidence>
<dbReference type="InterPro" id="IPR039008">
    <property type="entry name" value="IF_rod_dom"/>
</dbReference>
<evidence type="ECO:0000256" key="7">
    <source>
        <dbReference type="SAM" id="MobiDB-lite"/>
    </source>
</evidence>
<feature type="domain" description="IF rod" evidence="9">
    <location>
        <begin position="40"/>
        <end position="396"/>
    </location>
</feature>
<dbReference type="KEGG" id="ptep:107439873"/>
<keyword evidence="2 6" id="KW-0175">Coiled coil</keyword>
<evidence type="ECO:0000256" key="1">
    <source>
        <dbReference type="ARBA" id="ARBA00022754"/>
    </source>
</evidence>
<keyword evidence="3" id="KW-0539">Nucleus</keyword>
<dbReference type="GO" id="GO:0007097">
    <property type="term" value="P:nuclear migration"/>
    <property type="evidence" value="ECO:0007669"/>
    <property type="project" value="TreeGrafter"/>
</dbReference>
<dbReference type="GO" id="GO:0007112">
    <property type="term" value="P:male meiosis cytokinesis"/>
    <property type="evidence" value="ECO:0007669"/>
    <property type="project" value="UniProtKB-ARBA"/>
</dbReference>
<evidence type="ECO:0000256" key="5">
    <source>
        <dbReference type="RuleBase" id="RU000685"/>
    </source>
</evidence>
<evidence type="ECO:0000259" key="9">
    <source>
        <dbReference type="PROSITE" id="PS51842"/>
    </source>
</evidence>
<dbReference type="InterPro" id="IPR018039">
    <property type="entry name" value="IF_conserved"/>
</dbReference>
<protein>
    <submittedName>
        <fullName evidence="10">Lamin Dm0</fullName>
    </submittedName>
</protein>
<comment type="subcellular location">
    <subcellularLocation>
        <location evidence="4">Nucleus lamina</location>
    </subcellularLocation>
</comment>
<dbReference type="Pfam" id="PF00932">
    <property type="entry name" value="LTD"/>
    <property type="match status" value="1"/>
</dbReference>
<dbReference type="PROSITE" id="PS51841">
    <property type="entry name" value="LTD"/>
    <property type="match status" value="1"/>
</dbReference>
<dbReference type="RefSeq" id="XP_015908090.1">
    <property type="nucleotide sequence ID" value="XM_016052604.3"/>
</dbReference>
<dbReference type="Gene3D" id="2.60.40.1260">
    <property type="entry name" value="Lamin Tail domain"/>
    <property type="match status" value="1"/>
</dbReference>
<organism evidence="10">
    <name type="scientific">Parasteatoda tepidariorum</name>
    <name type="common">Common house spider</name>
    <name type="synonym">Achaearanea tepidariorum</name>
    <dbReference type="NCBI Taxonomy" id="114398"/>
    <lineage>
        <taxon>Eukaryota</taxon>
        <taxon>Metazoa</taxon>
        <taxon>Ecdysozoa</taxon>
        <taxon>Arthropoda</taxon>
        <taxon>Chelicerata</taxon>
        <taxon>Arachnida</taxon>
        <taxon>Araneae</taxon>
        <taxon>Araneomorphae</taxon>
        <taxon>Entelegynae</taxon>
        <taxon>Araneoidea</taxon>
        <taxon>Theridiidae</taxon>
        <taxon>Parasteatoda</taxon>
    </lineage>
</organism>
<dbReference type="GO" id="GO:0031507">
    <property type="term" value="P:heterochromatin formation"/>
    <property type="evidence" value="ECO:0007669"/>
    <property type="project" value="UniProtKB-ARBA"/>
</dbReference>
<dbReference type="SUPFAM" id="SSF74853">
    <property type="entry name" value="Lamin A/C globular tail domain"/>
    <property type="match status" value="1"/>
</dbReference>
<dbReference type="SMART" id="SM01391">
    <property type="entry name" value="Filament"/>
    <property type="match status" value="1"/>
</dbReference>
<dbReference type="GO" id="GO:0005638">
    <property type="term" value="C:lamin filament"/>
    <property type="evidence" value="ECO:0007669"/>
    <property type="project" value="UniProtKB-ARBA"/>
</dbReference>